<name>A0AAW1VHM5_RUBAR</name>
<comment type="caution">
    <text evidence="2">The sequence shown here is derived from an EMBL/GenBank/DDBJ whole genome shotgun (WGS) entry which is preliminary data.</text>
</comment>
<proteinExistence type="predicted"/>
<evidence type="ECO:0000313" key="2">
    <source>
        <dbReference type="EMBL" id="KAK9901010.1"/>
    </source>
</evidence>
<evidence type="ECO:0000256" key="1">
    <source>
        <dbReference type="SAM" id="MobiDB-lite"/>
    </source>
</evidence>
<keyword evidence="3" id="KW-1185">Reference proteome</keyword>
<dbReference type="Proteomes" id="UP001457282">
    <property type="component" value="Unassembled WGS sequence"/>
</dbReference>
<sequence>MPLPSIIAPHHEWASSSISDSTHFVPTAVATPESISSLKPRRHQCAQLSMPRRPSPPPSLATKFEAQPAPIPSHATSCDAVCPSLSLSDSI</sequence>
<protein>
    <submittedName>
        <fullName evidence="2">Uncharacterized protein</fullName>
    </submittedName>
</protein>
<organism evidence="2 3">
    <name type="scientific">Rubus argutus</name>
    <name type="common">Southern blackberry</name>
    <dbReference type="NCBI Taxonomy" id="59490"/>
    <lineage>
        <taxon>Eukaryota</taxon>
        <taxon>Viridiplantae</taxon>
        <taxon>Streptophyta</taxon>
        <taxon>Embryophyta</taxon>
        <taxon>Tracheophyta</taxon>
        <taxon>Spermatophyta</taxon>
        <taxon>Magnoliopsida</taxon>
        <taxon>eudicotyledons</taxon>
        <taxon>Gunneridae</taxon>
        <taxon>Pentapetalae</taxon>
        <taxon>rosids</taxon>
        <taxon>fabids</taxon>
        <taxon>Rosales</taxon>
        <taxon>Rosaceae</taxon>
        <taxon>Rosoideae</taxon>
        <taxon>Rosoideae incertae sedis</taxon>
        <taxon>Rubus</taxon>
    </lineage>
</organism>
<dbReference type="EMBL" id="JBEDUW010000342">
    <property type="protein sequence ID" value="KAK9901010.1"/>
    <property type="molecule type" value="Genomic_DNA"/>
</dbReference>
<reference evidence="2 3" key="1">
    <citation type="journal article" date="2023" name="G3 (Bethesda)">
        <title>A chromosome-length genome assembly and annotation of blackberry (Rubus argutus, cv. 'Hillquist').</title>
        <authorList>
            <person name="Bruna T."/>
            <person name="Aryal R."/>
            <person name="Dudchenko O."/>
            <person name="Sargent D.J."/>
            <person name="Mead D."/>
            <person name="Buti M."/>
            <person name="Cavallini A."/>
            <person name="Hytonen T."/>
            <person name="Andres J."/>
            <person name="Pham M."/>
            <person name="Weisz D."/>
            <person name="Mascagni F."/>
            <person name="Usai G."/>
            <person name="Natali L."/>
            <person name="Bassil N."/>
            <person name="Fernandez G.E."/>
            <person name="Lomsadze A."/>
            <person name="Armour M."/>
            <person name="Olukolu B."/>
            <person name="Poorten T."/>
            <person name="Britton C."/>
            <person name="Davik J."/>
            <person name="Ashrafi H."/>
            <person name="Aiden E.L."/>
            <person name="Borodovsky M."/>
            <person name="Worthington M."/>
        </authorList>
    </citation>
    <scope>NUCLEOTIDE SEQUENCE [LARGE SCALE GENOMIC DNA]</scope>
    <source>
        <strain evidence="2">PI 553951</strain>
    </source>
</reference>
<accession>A0AAW1VHM5</accession>
<gene>
    <name evidence="2" type="ORF">M0R45_002321</name>
</gene>
<evidence type="ECO:0000313" key="3">
    <source>
        <dbReference type="Proteomes" id="UP001457282"/>
    </source>
</evidence>
<dbReference type="AlphaFoldDB" id="A0AAW1VHM5"/>
<feature type="region of interest" description="Disordered" evidence="1">
    <location>
        <begin position="32"/>
        <end position="65"/>
    </location>
</feature>